<accession>A0A8J2YPX7</accession>
<reference evidence="2" key="2">
    <citation type="submission" date="2020-09" db="EMBL/GenBank/DDBJ databases">
        <authorList>
            <person name="Sun Q."/>
            <person name="Zhou Y."/>
        </authorList>
    </citation>
    <scope>NUCLEOTIDE SEQUENCE</scope>
    <source>
        <strain evidence="2">CGMCC 1.15725</strain>
    </source>
</reference>
<evidence type="ECO:0008006" key="4">
    <source>
        <dbReference type="Google" id="ProtNLM"/>
    </source>
</evidence>
<evidence type="ECO:0000256" key="1">
    <source>
        <dbReference type="SAM" id="SignalP"/>
    </source>
</evidence>
<sequence>MSKFFCAIRVGVIVAALCAFSYTPWAQAQDCKLVSRGEIPLTRSSDGHLLLSVALNGKPVQMALDFERPFTTISRAKVNELDAPVTNQAGGEFRLGEDALGDVAMLGSVRLGAASVDRLEAVVDDGRKAYNGIILGYNMLQYFLPEFDLAHDVIRLFDKRHCPDKVVYWAPDYLTFKYDDHIGRMLLDAKVDGRDVHAMLAPERVQSTISYDVADASGISHDTGGALQTLEFGGITLRHAAVQVADLRYARGPSGPDAHIQARALLTPTDIKIGADVLKHLRFIIDFEAKTVYFTVG</sequence>
<name>A0A8J2YPX7_9PROT</name>
<keyword evidence="3" id="KW-1185">Reference proteome</keyword>
<proteinExistence type="predicted"/>
<comment type="caution">
    <text evidence="2">The sequence shown here is derived from an EMBL/GenBank/DDBJ whole genome shotgun (WGS) entry which is preliminary data.</text>
</comment>
<dbReference type="AlphaFoldDB" id="A0A8J2YPX7"/>
<organism evidence="2 3">
    <name type="scientific">Aliidongia dinghuensis</name>
    <dbReference type="NCBI Taxonomy" id="1867774"/>
    <lineage>
        <taxon>Bacteria</taxon>
        <taxon>Pseudomonadati</taxon>
        <taxon>Pseudomonadota</taxon>
        <taxon>Alphaproteobacteria</taxon>
        <taxon>Rhodospirillales</taxon>
        <taxon>Dongiaceae</taxon>
        <taxon>Aliidongia</taxon>
    </lineage>
</organism>
<feature type="chain" id="PRO_5035173930" description="Aspartyl protease" evidence="1">
    <location>
        <begin position="29"/>
        <end position="297"/>
    </location>
</feature>
<reference evidence="2" key="1">
    <citation type="journal article" date="2014" name="Int. J. Syst. Evol. Microbiol.">
        <title>Complete genome sequence of Corynebacterium casei LMG S-19264T (=DSM 44701T), isolated from a smear-ripened cheese.</title>
        <authorList>
            <consortium name="US DOE Joint Genome Institute (JGI-PGF)"/>
            <person name="Walter F."/>
            <person name="Albersmeier A."/>
            <person name="Kalinowski J."/>
            <person name="Ruckert C."/>
        </authorList>
    </citation>
    <scope>NUCLEOTIDE SEQUENCE</scope>
    <source>
        <strain evidence="2">CGMCC 1.15725</strain>
    </source>
</reference>
<dbReference type="Gene3D" id="2.40.70.10">
    <property type="entry name" value="Acid Proteases"/>
    <property type="match status" value="1"/>
</dbReference>
<feature type="signal peptide" evidence="1">
    <location>
        <begin position="1"/>
        <end position="28"/>
    </location>
</feature>
<dbReference type="RefSeq" id="WP_189041994.1">
    <property type="nucleotide sequence ID" value="NZ_BMJQ01000001.1"/>
</dbReference>
<dbReference type="InterPro" id="IPR021109">
    <property type="entry name" value="Peptidase_aspartic_dom_sf"/>
</dbReference>
<evidence type="ECO:0000313" key="2">
    <source>
        <dbReference type="EMBL" id="GGF02129.1"/>
    </source>
</evidence>
<dbReference type="Proteomes" id="UP000646365">
    <property type="component" value="Unassembled WGS sequence"/>
</dbReference>
<evidence type="ECO:0000313" key="3">
    <source>
        <dbReference type="Proteomes" id="UP000646365"/>
    </source>
</evidence>
<gene>
    <name evidence="2" type="ORF">GCM10011611_04530</name>
</gene>
<dbReference type="EMBL" id="BMJQ01000001">
    <property type="protein sequence ID" value="GGF02129.1"/>
    <property type="molecule type" value="Genomic_DNA"/>
</dbReference>
<protein>
    <recommendedName>
        <fullName evidence="4">Aspartyl protease</fullName>
    </recommendedName>
</protein>
<keyword evidence="1" id="KW-0732">Signal</keyword>